<gene>
    <name evidence="9 12" type="primary">hisA</name>
    <name evidence="12" type="ORF">O3P16_16635</name>
</gene>
<reference evidence="12 13" key="1">
    <citation type="submission" date="2022-12" db="EMBL/GenBank/DDBJ databases">
        <title>Chitinophagaceae gen. sp. nov., a new member of the family Chitinophagaceae, isolated from soil in a chemical factory.</title>
        <authorList>
            <person name="Ke Z."/>
        </authorList>
    </citation>
    <scope>NUCLEOTIDE SEQUENCE [LARGE SCALE GENOMIC DNA]</scope>
    <source>
        <strain evidence="12 13">LY-5</strain>
    </source>
</reference>
<keyword evidence="5 9" id="KW-0963">Cytoplasm</keyword>
<comment type="caution">
    <text evidence="12">The sequence shown here is derived from an EMBL/GenBank/DDBJ whole genome shotgun (WGS) entry which is preliminary data.</text>
</comment>
<evidence type="ECO:0000256" key="6">
    <source>
        <dbReference type="ARBA" id="ARBA00022605"/>
    </source>
</evidence>
<evidence type="ECO:0000256" key="3">
    <source>
        <dbReference type="ARBA" id="ARBA00005133"/>
    </source>
</evidence>
<dbReference type="PANTHER" id="PTHR43090:SF2">
    <property type="entry name" value="1-(5-PHOSPHORIBOSYL)-5-[(5-PHOSPHORIBOSYLAMINO)METHYLIDENEAMINO] IMIDAZOLE-4-CARBOXAMIDE ISOMERASE"/>
    <property type="match status" value="1"/>
</dbReference>
<evidence type="ECO:0000256" key="9">
    <source>
        <dbReference type="HAMAP-Rule" id="MF_01014"/>
    </source>
</evidence>
<comment type="subcellular location">
    <subcellularLocation>
        <location evidence="2 9 11">Cytoplasm</location>
    </subcellularLocation>
</comment>
<evidence type="ECO:0000256" key="10">
    <source>
        <dbReference type="RuleBase" id="RU003657"/>
    </source>
</evidence>
<dbReference type="CDD" id="cd04732">
    <property type="entry name" value="HisA"/>
    <property type="match status" value="1"/>
</dbReference>
<comment type="catalytic activity">
    <reaction evidence="1 9 11">
        <text>1-(5-phospho-beta-D-ribosyl)-5-[(5-phospho-beta-D-ribosylamino)methylideneamino]imidazole-4-carboxamide = 5-[(5-phospho-1-deoxy-D-ribulos-1-ylimino)methylamino]-1-(5-phospho-beta-D-ribosyl)imidazole-4-carboxamide</text>
        <dbReference type="Rhea" id="RHEA:15469"/>
        <dbReference type="ChEBI" id="CHEBI:58435"/>
        <dbReference type="ChEBI" id="CHEBI:58525"/>
        <dbReference type="EC" id="5.3.1.16"/>
    </reaction>
</comment>
<accession>A0ABT4UNV3</accession>
<feature type="active site" description="Proton acceptor" evidence="9">
    <location>
        <position position="10"/>
    </location>
</feature>
<dbReference type="InterPro" id="IPR013785">
    <property type="entry name" value="Aldolase_TIM"/>
</dbReference>
<dbReference type="InterPro" id="IPR006063">
    <property type="entry name" value="HisA_bact_arch"/>
</dbReference>
<dbReference type="Pfam" id="PF00977">
    <property type="entry name" value="His_biosynth"/>
    <property type="match status" value="1"/>
</dbReference>
<evidence type="ECO:0000256" key="5">
    <source>
        <dbReference type="ARBA" id="ARBA00022490"/>
    </source>
</evidence>
<comment type="similarity">
    <text evidence="4 9 10">Belongs to the HisA/HisF family.</text>
</comment>
<dbReference type="Proteomes" id="UP001210231">
    <property type="component" value="Unassembled WGS sequence"/>
</dbReference>
<name>A0ABT4UNV3_9BACT</name>
<comment type="pathway">
    <text evidence="3 9 11">Amino-acid biosynthesis; L-histidine biosynthesis; L-histidine from 5-phospho-alpha-D-ribose 1-diphosphate: step 4/9.</text>
</comment>
<evidence type="ECO:0000313" key="12">
    <source>
        <dbReference type="EMBL" id="MDA3616440.1"/>
    </source>
</evidence>
<evidence type="ECO:0000256" key="2">
    <source>
        <dbReference type="ARBA" id="ARBA00004496"/>
    </source>
</evidence>
<dbReference type="InterPro" id="IPR044524">
    <property type="entry name" value="Isoase_HisA-like"/>
</dbReference>
<keyword evidence="7 9" id="KW-0368">Histidine biosynthesis</keyword>
<dbReference type="RefSeq" id="WP_407032769.1">
    <property type="nucleotide sequence ID" value="NZ_JAQGEF010000030.1"/>
</dbReference>
<dbReference type="InterPro" id="IPR006062">
    <property type="entry name" value="His_biosynth"/>
</dbReference>
<dbReference type="EC" id="5.3.1.16" evidence="9 11"/>
<dbReference type="SUPFAM" id="SSF51366">
    <property type="entry name" value="Ribulose-phoshate binding barrel"/>
    <property type="match status" value="1"/>
</dbReference>
<dbReference type="HAMAP" id="MF_01014">
    <property type="entry name" value="HisA"/>
    <property type="match status" value="1"/>
</dbReference>
<dbReference type="InterPro" id="IPR023016">
    <property type="entry name" value="HisA/PriA"/>
</dbReference>
<keyword evidence="8 9" id="KW-0413">Isomerase</keyword>
<evidence type="ECO:0000256" key="4">
    <source>
        <dbReference type="ARBA" id="ARBA00009667"/>
    </source>
</evidence>
<sequence>MQDFIIPAIDIIDGKCVRLSQGDYNQKKVYNEHPLEVAREFEQAGIKRLHLVDLDGAKAGKVINWQVLEQIATQTSLIIDFGGGVKTFQDADVIFNSGAHLVTIGSLAVKNPTLFHEIIQKYGPGKVFLGADVKDEYIAINGWLEKTNISIIDFIQQNLDLGVQQFFCTDIAKDGMMAGPSVELYTKLLHQFPYLQLTASGGVTSIEDLKALKAIGMHSAIVGKAIYEGNITLDAISKMN</sequence>
<dbReference type="EMBL" id="JAQGEF010000030">
    <property type="protein sequence ID" value="MDA3616440.1"/>
    <property type="molecule type" value="Genomic_DNA"/>
</dbReference>
<keyword evidence="6 9" id="KW-0028">Amino-acid biosynthesis</keyword>
<dbReference type="Gene3D" id="3.20.20.70">
    <property type="entry name" value="Aldolase class I"/>
    <property type="match status" value="1"/>
</dbReference>
<evidence type="ECO:0000256" key="11">
    <source>
        <dbReference type="RuleBase" id="RU003658"/>
    </source>
</evidence>
<keyword evidence="13" id="KW-1185">Reference proteome</keyword>
<dbReference type="PANTHER" id="PTHR43090">
    <property type="entry name" value="1-(5-PHOSPHORIBOSYL)-5-[(5-PHOSPHORIBOSYLAMINO)METHYLIDENEAMINO] IMIDAZOLE-4-CARBOXAMIDE ISOMERASE"/>
    <property type="match status" value="1"/>
</dbReference>
<evidence type="ECO:0000256" key="1">
    <source>
        <dbReference type="ARBA" id="ARBA00000901"/>
    </source>
</evidence>
<dbReference type="NCBIfam" id="TIGR00007">
    <property type="entry name" value="1-(5-phosphoribosyl)-5-[(5-phosphoribosylamino)methylideneamino]imidazole-4-carboxamide isomerase"/>
    <property type="match status" value="1"/>
</dbReference>
<evidence type="ECO:0000313" key="13">
    <source>
        <dbReference type="Proteomes" id="UP001210231"/>
    </source>
</evidence>
<dbReference type="GO" id="GO:0003949">
    <property type="term" value="F:1-(5-phosphoribosyl)-5-[(5-phosphoribosylamino)methylideneamino]imidazole-4-carboxamide isomerase activity"/>
    <property type="evidence" value="ECO:0007669"/>
    <property type="project" value="UniProtKB-EC"/>
</dbReference>
<organism evidence="12 13">
    <name type="scientific">Polluticaenibacter yanchengensis</name>
    <dbReference type="NCBI Taxonomy" id="3014562"/>
    <lineage>
        <taxon>Bacteria</taxon>
        <taxon>Pseudomonadati</taxon>
        <taxon>Bacteroidota</taxon>
        <taxon>Chitinophagia</taxon>
        <taxon>Chitinophagales</taxon>
        <taxon>Chitinophagaceae</taxon>
        <taxon>Polluticaenibacter</taxon>
    </lineage>
</organism>
<proteinExistence type="inferred from homology"/>
<feature type="active site" description="Proton donor" evidence="9">
    <location>
        <position position="132"/>
    </location>
</feature>
<protein>
    <recommendedName>
        <fullName evidence="9 11">1-(5-phosphoribosyl)-5-[(5-phosphoribosylamino)methylideneamino] imidazole-4-carboxamide isomerase</fullName>
        <ecNumber evidence="9 11">5.3.1.16</ecNumber>
    </recommendedName>
    <alternativeName>
        <fullName evidence="9">Phosphoribosylformimino-5-aminoimidazole carboxamide ribotide isomerase</fullName>
    </alternativeName>
</protein>
<evidence type="ECO:0000256" key="8">
    <source>
        <dbReference type="ARBA" id="ARBA00023235"/>
    </source>
</evidence>
<evidence type="ECO:0000256" key="7">
    <source>
        <dbReference type="ARBA" id="ARBA00023102"/>
    </source>
</evidence>
<dbReference type="InterPro" id="IPR011060">
    <property type="entry name" value="RibuloseP-bd_barrel"/>
</dbReference>